<dbReference type="EMBL" id="HACA01001816">
    <property type="protein sequence ID" value="CDW19177.1"/>
    <property type="molecule type" value="Transcribed_RNA"/>
</dbReference>
<accession>A0A0K2T0P2</accession>
<organism evidence="3">
    <name type="scientific">Lepeophtheirus salmonis</name>
    <name type="common">Salmon louse</name>
    <name type="synonym">Caligus salmonis</name>
    <dbReference type="NCBI Taxonomy" id="72036"/>
    <lineage>
        <taxon>Eukaryota</taxon>
        <taxon>Metazoa</taxon>
        <taxon>Ecdysozoa</taxon>
        <taxon>Arthropoda</taxon>
        <taxon>Crustacea</taxon>
        <taxon>Multicrustacea</taxon>
        <taxon>Hexanauplia</taxon>
        <taxon>Copepoda</taxon>
        <taxon>Siphonostomatoida</taxon>
        <taxon>Caligidae</taxon>
        <taxon>Lepeophtheirus</taxon>
    </lineage>
</organism>
<sequence>MASLIKFIHKSIALLCLLITISPTKVEGRIIFKGSSDFQKFSINYGRLENSTDLLSKPTDVSTTQKSFILSLTNQTSDPITKDPTDLPTTLEPTTLPSTHQTNQPTTEEPTDAPTTLEPTTLSPTNQTNEPTTEDPTDVPATLEPTTIPPTNQTNEPITDDPTDIPTTSDPTLAPTTEPTTIFPEDGRKECKGAGVWSNVAGMDEWCNTNCNAIIPYCLPSHCVCEL</sequence>
<feature type="region of interest" description="Disordered" evidence="1">
    <location>
        <begin position="75"/>
        <end position="180"/>
    </location>
</feature>
<protein>
    <submittedName>
        <fullName evidence="3">Putative LOC100903330 [Metaseiulus occidentalis]</fullName>
    </submittedName>
</protein>
<reference evidence="3" key="1">
    <citation type="submission" date="2014-05" db="EMBL/GenBank/DDBJ databases">
        <authorList>
            <person name="Chronopoulou M."/>
        </authorList>
    </citation>
    <scope>NUCLEOTIDE SEQUENCE</scope>
    <source>
        <tissue evidence="3">Whole organism</tissue>
    </source>
</reference>
<evidence type="ECO:0000256" key="2">
    <source>
        <dbReference type="SAM" id="SignalP"/>
    </source>
</evidence>
<dbReference type="AlphaFoldDB" id="A0A0K2T0P2"/>
<name>A0A0K2T0P2_LEPSM</name>
<feature type="chain" id="PRO_5005487376" evidence="2">
    <location>
        <begin position="29"/>
        <end position="227"/>
    </location>
</feature>
<evidence type="ECO:0000313" key="3">
    <source>
        <dbReference type="EMBL" id="CDW19177.1"/>
    </source>
</evidence>
<feature type="compositionally biased region" description="Low complexity" evidence="1">
    <location>
        <begin position="86"/>
        <end position="125"/>
    </location>
</feature>
<keyword evidence="2" id="KW-0732">Signal</keyword>
<evidence type="ECO:0000256" key="1">
    <source>
        <dbReference type="SAM" id="MobiDB-lite"/>
    </source>
</evidence>
<feature type="signal peptide" evidence="2">
    <location>
        <begin position="1"/>
        <end position="28"/>
    </location>
</feature>
<proteinExistence type="predicted"/>